<comment type="similarity">
    <text evidence="1">Belongs to the oxygen-dependent FAD-linked oxidoreductase family.</text>
</comment>
<gene>
    <name evidence="5" type="ORF">GOMPHAMPRED_001589</name>
</gene>
<dbReference type="EMBL" id="CAJPDQ010000013">
    <property type="protein sequence ID" value="CAF9918662.1"/>
    <property type="molecule type" value="Genomic_DNA"/>
</dbReference>
<feature type="chain" id="PRO_5034157681" description="FAD-binding PCMH-type domain-containing protein" evidence="3">
    <location>
        <begin position="17"/>
        <end position="571"/>
    </location>
</feature>
<evidence type="ECO:0000313" key="6">
    <source>
        <dbReference type="Proteomes" id="UP000664169"/>
    </source>
</evidence>
<dbReference type="GO" id="GO:0071949">
    <property type="term" value="F:FAD binding"/>
    <property type="evidence" value="ECO:0007669"/>
    <property type="project" value="InterPro"/>
</dbReference>
<organism evidence="5 6">
    <name type="scientific">Gomphillus americanus</name>
    <dbReference type="NCBI Taxonomy" id="1940652"/>
    <lineage>
        <taxon>Eukaryota</taxon>
        <taxon>Fungi</taxon>
        <taxon>Dikarya</taxon>
        <taxon>Ascomycota</taxon>
        <taxon>Pezizomycotina</taxon>
        <taxon>Lecanoromycetes</taxon>
        <taxon>OSLEUM clade</taxon>
        <taxon>Ostropomycetidae</taxon>
        <taxon>Ostropales</taxon>
        <taxon>Graphidaceae</taxon>
        <taxon>Gomphilloideae</taxon>
        <taxon>Gomphillus</taxon>
    </lineage>
</organism>
<dbReference type="Pfam" id="PF01565">
    <property type="entry name" value="FAD_binding_4"/>
    <property type="match status" value="1"/>
</dbReference>
<accession>A0A8H3F9N5</accession>
<dbReference type="OrthoDB" id="9983560at2759"/>
<evidence type="ECO:0000256" key="1">
    <source>
        <dbReference type="ARBA" id="ARBA00005466"/>
    </source>
</evidence>
<dbReference type="PANTHER" id="PTHR13878">
    <property type="entry name" value="GULONOLACTONE OXIDASE"/>
    <property type="match status" value="1"/>
</dbReference>
<dbReference type="AlphaFoldDB" id="A0A8H3F9N5"/>
<dbReference type="PANTHER" id="PTHR13878:SF91">
    <property type="entry name" value="FAD BINDING DOMAIN PROTEIN (AFU_ORTHOLOGUE AFUA_6G12070)-RELATED"/>
    <property type="match status" value="1"/>
</dbReference>
<dbReference type="PROSITE" id="PS51387">
    <property type="entry name" value="FAD_PCMH"/>
    <property type="match status" value="1"/>
</dbReference>
<reference evidence="5" key="1">
    <citation type="submission" date="2021-03" db="EMBL/GenBank/DDBJ databases">
        <authorList>
            <person name="Tagirdzhanova G."/>
        </authorList>
    </citation>
    <scope>NUCLEOTIDE SEQUENCE</scope>
</reference>
<dbReference type="Gene3D" id="3.30.465.10">
    <property type="match status" value="2"/>
</dbReference>
<evidence type="ECO:0000313" key="5">
    <source>
        <dbReference type="EMBL" id="CAF9918662.1"/>
    </source>
</evidence>
<evidence type="ECO:0000256" key="2">
    <source>
        <dbReference type="ARBA" id="ARBA00023002"/>
    </source>
</evidence>
<proteinExistence type="inferred from homology"/>
<dbReference type="InterPro" id="IPR016166">
    <property type="entry name" value="FAD-bd_PCMH"/>
</dbReference>
<dbReference type="GO" id="GO:0016491">
    <property type="term" value="F:oxidoreductase activity"/>
    <property type="evidence" value="ECO:0007669"/>
    <property type="project" value="UniProtKB-KW"/>
</dbReference>
<evidence type="ECO:0000259" key="4">
    <source>
        <dbReference type="PROSITE" id="PS51387"/>
    </source>
</evidence>
<dbReference type="InterPro" id="IPR050432">
    <property type="entry name" value="FAD-linked_Oxidoreductases_BP"/>
</dbReference>
<feature type="domain" description="FAD-binding PCMH-type" evidence="4">
    <location>
        <begin position="114"/>
        <end position="292"/>
    </location>
</feature>
<dbReference type="Pfam" id="PF08031">
    <property type="entry name" value="BBE"/>
    <property type="match status" value="1"/>
</dbReference>
<dbReference type="InterPro" id="IPR012951">
    <property type="entry name" value="BBE"/>
</dbReference>
<dbReference type="InterPro" id="IPR036318">
    <property type="entry name" value="FAD-bd_PCMH-like_sf"/>
</dbReference>
<feature type="signal peptide" evidence="3">
    <location>
        <begin position="1"/>
        <end position="16"/>
    </location>
</feature>
<dbReference type="InterPro" id="IPR016169">
    <property type="entry name" value="FAD-bd_PCMH_sub2"/>
</dbReference>
<keyword evidence="3" id="KW-0732">Signal</keyword>
<keyword evidence="2" id="KW-0560">Oxidoreductase</keyword>
<keyword evidence="6" id="KW-1185">Reference proteome</keyword>
<dbReference type="SUPFAM" id="SSF56176">
    <property type="entry name" value="FAD-binding/transporter-associated domain-like"/>
    <property type="match status" value="1"/>
</dbReference>
<dbReference type="Proteomes" id="UP000664169">
    <property type="component" value="Unassembled WGS sequence"/>
</dbReference>
<sequence length="571" mass="62244">MHFLLVIACIVIPSLGVDLPSHTAKCLHLPEDREWPTSHEWKQLNTSVGGRLIAGLPLAHACHGTEYDHAQCQQIQANFTLPLTYYQDPVNVMSPYWLNDTCDPLTSQNASCVLGNMPSYAINVQDAKSVQAGLKFAQRKNIRLVIKNTGHDYIGRSNGKGSLSLWTHNLKTMQIINYKSSAYTGKALKAGAGVQFFEANQFAADNGVRVVGGYCPSVGMVGGYIQGGGHGPLASSYGLAADNTLEFEVVTVDGRHTVASPTQNSDLYWALSGGGAGTYAIVLSATVKAHQDGPTAGAAFEFENTDENTYFAGIGAFHQWLRSATKVPGFASSWGFNNQAFQLNVATLTNGTQKDMETVMAPLLKSLKALNITVLQYAAKSYDNYHAQYEAYTFPPEIYATNNSLGGRLIPGTLIDNNLSGLIETYKTVVKDSSFYNRISGISVNVTHARVGNTAASNSVLPAWRDALITLNFGVGFSPDADSAELQASQVKVNQWQTLFRNLTPGGGAYMNEATFDDPTWKEDYFGSNYNRLLKIKQKYDPKFVLWQHTSVGFDAYWQLDGRGALCRVKS</sequence>
<name>A0A8H3F9N5_9LECA</name>
<comment type="caution">
    <text evidence="5">The sequence shown here is derived from an EMBL/GenBank/DDBJ whole genome shotgun (WGS) entry which is preliminary data.</text>
</comment>
<dbReference type="InterPro" id="IPR006094">
    <property type="entry name" value="Oxid_FAD_bind_N"/>
</dbReference>
<protein>
    <recommendedName>
        <fullName evidence="4">FAD-binding PCMH-type domain-containing protein</fullName>
    </recommendedName>
</protein>
<evidence type="ECO:0000256" key="3">
    <source>
        <dbReference type="SAM" id="SignalP"/>
    </source>
</evidence>